<dbReference type="InterPro" id="IPR050256">
    <property type="entry name" value="Glycosyltransferase_2"/>
</dbReference>
<keyword evidence="4 7" id="KW-0812">Transmembrane</keyword>
<dbReference type="EMBL" id="FNAH01000001">
    <property type="protein sequence ID" value="SDD41199.1"/>
    <property type="molecule type" value="Genomic_DNA"/>
</dbReference>
<dbReference type="PANTHER" id="PTHR48090">
    <property type="entry name" value="UNDECAPRENYL-PHOSPHATE 4-DEOXY-4-FORMAMIDO-L-ARABINOSE TRANSFERASE-RELATED"/>
    <property type="match status" value="1"/>
</dbReference>
<dbReference type="Proteomes" id="UP000199344">
    <property type="component" value="Unassembled WGS sequence"/>
</dbReference>
<dbReference type="AlphaFoldDB" id="A0A1G6UIW6"/>
<gene>
    <name evidence="9" type="ORF">SAMN05421538_101559</name>
</gene>
<dbReference type="Pfam" id="PF00535">
    <property type="entry name" value="Glycos_transf_2"/>
    <property type="match status" value="1"/>
</dbReference>
<dbReference type="RefSeq" id="WP_090520607.1">
    <property type="nucleotide sequence ID" value="NZ_FNAH01000001.1"/>
</dbReference>
<evidence type="ECO:0000256" key="6">
    <source>
        <dbReference type="ARBA" id="ARBA00023136"/>
    </source>
</evidence>
<evidence type="ECO:0000256" key="1">
    <source>
        <dbReference type="ARBA" id="ARBA00004141"/>
    </source>
</evidence>
<feature type="transmembrane region" description="Helical" evidence="7">
    <location>
        <begin position="229"/>
        <end position="250"/>
    </location>
</feature>
<protein>
    <submittedName>
        <fullName evidence="9">Dolichol-phosphate mannosyltransferase</fullName>
    </submittedName>
</protein>
<feature type="transmembrane region" description="Helical" evidence="7">
    <location>
        <begin position="262"/>
        <end position="284"/>
    </location>
</feature>
<keyword evidence="10" id="KW-1185">Reference proteome</keyword>
<name>A0A1G6UIW6_9RHOB</name>
<keyword evidence="3 9" id="KW-0808">Transferase</keyword>
<organism evidence="9 10">
    <name type="scientific">Paracoccus isoporae</name>
    <dbReference type="NCBI Taxonomy" id="591205"/>
    <lineage>
        <taxon>Bacteria</taxon>
        <taxon>Pseudomonadati</taxon>
        <taxon>Pseudomonadota</taxon>
        <taxon>Alphaproteobacteria</taxon>
        <taxon>Rhodobacterales</taxon>
        <taxon>Paracoccaceae</taxon>
        <taxon>Paracoccus</taxon>
    </lineage>
</organism>
<evidence type="ECO:0000313" key="10">
    <source>
        <dbReference type="Proteomes" id="UP000199344"/>
    </source>
</evidence>
<evidence type="ECO:0000313" key="9">
    <source>
        <dbReference type="EMBL" id="SDD41199.1"/>
    </source>
</evidence>
<proteinExistence type="predicted"/>
<dbReference type="SUPFAM" id="SSF53448">
    <property type="entry name" value="Nucleotide-diphospho-sugar transferases"/>
    <property type="match status" value="1"/>
</dbReference>
<keyword evidence="2 9" id="KW-0328">Glycosyltransferase</keyword>
<evidence type="ECO:0000256" key="7">
    <source>
        <dbReference type="SAM" id="Phobius"/>
    </source>
</evidence>
<dbReference type="CDD" id="cd04187">
    <property type="entry name" value="DPM1_like_bac"/>
    <property type="match status" value="1"/>
</dbReference>
<comment type="subcellular location">
    <subcellularLocation>
        <location evidence="1">Membrane</location>
        <topology evidence="1">Multi-pass membrane protein</topology>
    </subcellularLocation>
</comment>
<keyword evidence="5 7" id="KW-1133">Transmembrane helix</keyword>
<accession>A0A1G6UIW6</accession>
<dbReference type="OrthoDB" id="9807795at2"/>
<dbReference type="InterPro" id="IPR001173">
    <property type="entry name" value="Glyco_trans_2-like"/>
</dbReference>
<evidence type="ECO:0000256" key="3">
    <source>
        <dbReference type="ARBA" id="ARBA00022679"/>
    </source>
</evidence>
<reference evidence="9 10" key="1">
    <citation type="submission" date="2016-10" db="EMBL/GenBank/DDBJ databases">
        <authorList>
            <person name="de Groot N.N."/>
        </authorList>
    </citation>
    <scope>NUCLEOTIDE SEQUENCE [LARGE SCALE GENOMIC DNA]</scope>
    <source>
        <strain evidence="9 10">DSM 22220</strain>
    </source>
</reference>
<evidence type="ECO:0000256" key="2">
    <source>
        <dbReference type="ARBA" id="ARBA00022676"/>
    </source>
</evidence>
<sequence>MSLISLLVPAYNEEDNVRHCYERMAAVMAGLPQHEVEFIFTDNHSTDRTFAVLSEIAAEDPRVRVFRFSRNVGYQNSVMFAYKAARGDCAIQLDCDLQDPPELIPQMLDLWTQGNQVVYGIRRKLPDGPVVAALRRGFYWFINRISHDDLPRNAGEFRLADRRVLEQIRRSEDRSPYMRGMISAMGFRQVGFEYDRAARTAGASKFPLKAMLSLAVDGLVNHSLVPLRLASTTSLLVGLITFIVLLGYLVGKLLFGQQWPPGFATIVILLLMSMTLNAMFLGILGEYIGRIFMQTKNINAPIVEATLNVEAQTTEAIDPATPIRFPAAR</sequence>
<dbReference type="GO" id="GO:0005886">
    <property type="term" value="C:plasma membrane"/>
    <property type="evidence" value="ECO:0007669"/>
    <property type="project" value="TreeGrafter"/>
</dbReference>
<dbReference type="GO" id="GO:0016757">
    <property type="term" value="F:glycosyltransferase activity"/>
    <property type="evidence" value="ECO:0007669"/>
    <property type="project" value="UniProtKB-KW"/>
</dbReference>
<dbReference type="InterPro" id="IPR029044">
    <property type="entry name" value="Nucleotide-diphossugar_trans"/>
</dbReference>
<dbReference type="PANTHER" id="PTHR48090:SF1">
    <property type="entry name" value="PROPHAGE BACTOPRENOL GLUCOSYL TRANSFERASE HOMOLOG"/>
    <property type="match status" value="1"/>
</dbReference>
<keyword evidence="6 7" id="KW-0472">Membrane</keyword>
<dbReference type="STRING" id="591205.SAMN05421538_101559"/>
<evidence type="ECO:0000256" key="5">
    <source>
        <dbReference type="ARBA" id="ARBA00022989"/>
    </source>
</evidence>
<evidence type="ECO:0000256" key="4">
    <source>
        <dbReference type="ARBA" id="ARBA00022692"/>
    </source>
</evidence>
<feature type="domain" description="Glycosyltransferase 2-like" evidence="8">
    <location>
        <begin position="5"/>
        <end position="168"/>
    </location>
</feature>
<dbReference type="Gene3D" id="3.90.550.10">
    <property type="entry name" value="Spore Coat Polysaccharide Biosynthesis Protein SpsA, Chain A"/>
    <property type="match status" value="1"/>
</dbReference>
<evidence type="ECO:0000259" key="8">
    <source>
        <dbReference type="Pfam" id="PF00535"/>
    </source>
</evidence>